<dbReference type="Gene3D" id="3.30.420.130">
    <property type="entry name" value="Dinitrogenase iron-molybdenum cofactor biosynthesis domain"/>
    <property type="match status" value="1"/>
</dbReference>
<dbReference type="InterPro" id="IPR003731">
    <property type="entry name" value="Di-Nase_FeMo-co_biosynth"/>
</dbReference>
<evidence type="ECO:0000313" key="3">
    <source>
        <dbReference type="EMBL" id="MFD2233173.1"/>
    </source>
</evidence>
<evidence type="ECO:0000313" key="4">
    <source>
        <dbReference type="Proteomes" id="UP001597296"/>
    </source>
</evidence>
<comment type="caution">
    <text evidence="3">The sequence shown here is derived from an EMBL/GenBank/DDBJ whole genome shotgun (WGS) entry which is preliminary data.</text>
</comment>
<dbReference type="PANTHER" id="PTHR33937">
    <property type="entry name" value="IRON-MOLYBDENUM PROTEIN-RELATED-RELATED"/>
    <property type="match status" value="1"/>
</dbReference>
<keyword evidence="1" id="KW-0535">Nitrogen fixation</keyword>
<dbReference type="InterPro" id="IPR051840">
    <property type="entry name" value="NifX/NifY_domain"/>
</dbReference>
<dbReference type="InterPro" id="IPR036105">
    <property type="entry name" value="DiNase_FeMo-co_biosyn_sf"/>
</dbReference>
<feature type="domain" description="Dinitrogenase iron-molybdenum cofactor biosynthesis" evidence="2">
    <location>
        <begin position="11"/>
        <end position="111"/>
    </location>
</feature>
<dbReference type="Pfam" id="PF02579">
    <property type="entry name" value="Nitro_FeMo-Co"/>
    <property type="match status" value="1"/>
</dbReference>
<dbReference type="Proteomes" id="UP001597296">
    <property type="component" value="Unassembled WGS sequence"/>
</dbReference>
<proteinExistence type="predicted"/>
<accession>A0ABW5CAY8</accession>
<dbReference type="SUPFAM" id="SSF53146">
    <property type="entry name" value="Nitrogenase accessory factor-like"/>
    <property type="match status" value="1"/>
</dbReference>
<sequence length="132" mass="14230">MPVKVAISSADGRTVHQHFGQTTQFVVCEIDGRSVRFLEVRPNRPPCGGADEAGERGHDEGSMGRTVALIADCRAVISAQVGVGAVVRLAERGIQAFVIPDFIESALGRLIDSGALDEPVQPKKRWLEDIRP</sequence>
<name>A0ABW5CAY8_9PROT</name>
<evidence type="ECO:0000259" key="2">
    <source>
        <dbReference type="Pfam" id="PF02579"/>
    </source>
</evidence>
<protein>
    <submittedName>
        <fullName evidence="3">NifB/NifX family molybdenum-iron cluster-binding protein</fullName>
    </submittedName>
</protein>
<dbReference type="RefSeq" id="WP_377314953.1">
    <property type="nucleotide sequence ID" value="NZ_JBHUIY010000006.1"/>
</dbReference>
<evidence type="ECO:0000256" key="1">
    <source>
        <dbReference type="ARBA" id="ARBA00023231"/>
    </source>
</evidence>
<organism evidence="3 4">
    <name type="scientific">Phaeospirillum tilakii</name>
    <dbReference type="NCBI Taxonomy" id="741673"/>
    <lineage>
        <taxon>Bacteria</taxon>
        <taxon>Pseudomonadati</taxon>
        <taxon>Pseudomonadota</taxon>
        <taxon>Alphaproteobacteria</taxon>
        <taxon>Rhodospirillales</taxon>
        <taxon>Rhodospirillaceae</taxon>
        <taxon>Phaeospirillum</taxon>
    </lineage>
</organism>
<gene>
    <name evidence="3" type="ORF">ACFSNB_05090</name>
</gene>
<dbReference type="EMBL" id="JBHUIY010000006">
    <property type="protein sequence ID" value="MFD2233173.1"/>
    <property type="molecule type" value="Genomic_DNA"/>
</dbReference>
<keyword evidence="4" id="KW-1185">Reference proteome</keyword>
<dbReference type="PANTHER" id="PTHR33937:SF2">
    <property type="entry name" value="DINITROGENASE IRON-MOLYBDENUM COFACTOR BIOSYNTHESIS DOMAIN-CONTAINING PROTEIN"/>
    <property type="match status" value="1"/>
</dbReference>
<reference evidence="4" key="1">
    <citation type="journal article" date="2019" name="Int. J. Syst. Evol. Microbiol.">
        <title>The Global Catalogue of Microorganisms (GCM) 10K type strain sequencing project: providing services to taxonomists for standard genome sequencing and annotation.</title>
        <authorList>
            <consortium name="The Broad Institute Genomics Platform"/>
            <consortium name="The Broad Institute Genome Sequencing Center for Infectious Disease"/>
            <person name="Wu L."/>
            <person name="Ma J."/>
        </authorList>
    </citation>
    <scope>NUCLEOTIDE SEQUENCE [LARGE SCALE GENOMIC DNA]</scope>
    <source>
        <strain evidence="4">KCTC 15012</strain>
    </source>
</reference>